<protein>
    <submittedName>
        <fullName evidence="7">Caffeine resistance protein 5</fullName>
    </submittedName>
</protein>
<dbReference type="InterPro" id="IPR020846">
    <property type="entry name" value="MFS_dom"/>
</dbReference>
<comment type="caution">
    <text evidence="7">The sequence shown here is derived from an EMBL/GenBank/DDBJ whole genome shotgun (WGS) entry which is preliminary data.</text>
</comment>
<dbReference type="PANTHER" id="PTHR23502">
    <property type="entry name" value="MAJOR FACILITATOR SUPERFAMILY"/>
    <property type="match status" value="1"/>
</dbReference>
<evidence type="ECO:0000256" key="1">
    <source>
        <dbReference type="ARBA" id="ARBA00004141"/>
    </source>
</evidence>
<feature type="transmembrane region" description="Helical" evidence="5">
    <location>
        <begin position="232"/>
        <end position="252"/>
    </location>
</feature>
<dbReference type="RefSeq" id="XP_017995353.1">
    <property type="nucleotide sequence ID" value="XM_018140568.1"/>
</dbReference>
<dbReference type="Proteomes" id="UP000038010">
    <property type="component" value="Unassembled WGS sequence"/>
</dbReference>
<evidence type="ECO:0000256" key="3">
    <source>
        <dbReference type="ARBA" id="ARBA00022989"/>
    </source>
</evidence>
<proteinExistence type="predicted"/>
<accession>A0A0N1H457</accession>
<dbReference type="Pfam" id="PF07690">
    <property type="entry name" value="MFS_1"/>
    <property type="match status" value="1"/>
</dbReference>
<dbReference type="InterPro" id="IPR036259">
    <property type="entry name" value="MFS_trans_sf"/>
</dbReference>
<feature type="transmembrane region" description="Helical" evidence="5">
    <location>
        <begin position="169"/>
        <end position="191"/>
    </location>
</feature>
<comment type="subcellular location">
    <subcellularLocation>
        <location evidence="1">Membrane</location>
        <topology evidence="1">Multi-pass membrane protein</topology>
    </subcellularLocation>
</comment>
<dbReference type="EMBL" id="LFJN01000040">
    <property type="protein sequence ID" value="KPI35390.1"/>
    <property type="molecule type" value="Genomic_DNA"/>
</dbReference>
<keyword evidence="3 5" id="KW-1133">Transmembrane helix</keyword>
<evidence type="ECO:0000313" key="7">
    <source>
        <dbReference type="EMBL" id="KPI35390.1"/>
    </source>
</evidence>
<feature type="transmembrane region" description="Helical" evidence="5">
    <location>
        <begin position="473"/>
        <end position="498"/>
    </location>
</feature>
<dbReference type="GO" id="GO:0015244">
    <property type="term" value="F:fluconazole transmembrane transporter activity"/>
    <property type="evidence" value="ECO:0007669"/>
    <property type="project" value="TreeGrafter"/>
</dbReference>
<evidence type="ECO:0000256" key="2">
    <source>
        <dbReference type="ARBA" id="ARBA00022692"/>
    </source>
</evidence>
<evidence type="ECO:0000256" key="5">
    <source>
        <dbReference type="SAM" id="Phobius"/>
    </source>
</evidence>
<dbReference type="AlphaFoldDB" id="A0A0N1H457"/>
<dbReference type="GeneID" id="28732449"/>
<feature type="transmembrane region" description="Helical" evidence="5">
    <location>
        <begin position="349"/>
        <end position="368"/>
    </location>
</feature>
<feature type="transmembrane region" description="Helical" evidence="5">
    <location>
        <begin position="441"/>
        <end position="461"/>
    </location>
</feature>
<organism evidence="7 8">
    <name type="scientific">Cyphellophora attinorum</name>
    <dbReference type="NCBI Taxonomy" id="1664694"/>
    <lineage>
        <taxon>Eukaryota</taxon>
        <taxon>Fungi</taxon>
        <taxon>Dikarya</taxon>
        <taxon>Ascomycota</taxon>
        <taxon>Pezizomycotina</taxon>
        <taxon>Eurotiomycetes</taxon>
        <taxon>Chaetothyriomycetidae</taxon>
        <taxon>Chaetothyriales</taxon>
        <taxon>Cyphellophoraceae</taxon>
        <taxon>Cyphellophora</taxon>
    </lineage>
</organism>
<evidence type="ECO:0000259" key="6">
    <source>
        <dbReference type="PROSITE" id="PS50850"/>
    </source>
</evidence>
<keyword evidence="2 5" id="KW-0812">Transmembrane</keyword>
<keyword evidence="4 5" id="KW-0472">Membrane</keyword>
<dbReference type="OrthoDB" id="3357846at2759"/>
<feature type="domain" description="Major facilitator superfamily (MFS) profile" evidence="6">
    <location>
        <begin position="74"/>
        <end position="537"/>
    </location>
</feature>
<gene>
    <name evidence="7" type="ORF">AB675_11699</name>
</gene>
<feature type="transmembrane region" description="Helical" evidence="5">
    <location>
        <begin position="311"/>
        <end position="329"/>
    </location>
</feature>
<dbReference type="GO" id="GO:0005886">
    <property type="term" value="C:plasma membrane"/>
    <property type="evidence" value="ECO:0007669"/>
    <property type="project" value="TreeGrafter"/>
</dbReference>
<sequence length="544" mass="59572">MTFLLRGSFAGCLFKQLLSGSNVERSEEEQQTKSNNAELQHIAPTPDEQGNILVTFDGKDDPENPLHWSFVNKSIATAVLNFYVFGIYVGSSLYTSSQDEIIARIDVSRTKAELGLALYVLGYGAGCLLFSPLSEVPAIGRNPPYIVSGGLFVVLCIPTALVDHYPGLMVLRFLLGFVGSPSLATVPASLADIWGPAVFPIQIALFAAIATLGPSLGPVISAHALPTLGWQFWAWELLIIFGPAYLLMFFLLPETAAPTILYQRAKRLREITGDTRITSESMLKQGHMAVGSTLWFALVKPWEINIKDPAVLFTTVYTGLSYGLVYSFFESLPQVYPPVYNFSPTSTSLVFLTTAPSVGTAFVIQVLYLQRRVLPRLQAGTLGELENFLWSGVLAGPLMPVGLFIFGTCVPFQPYVFTFQYPHQQQPPQLMIVPGWTSRPSIHWIVPTLGITLVMSGVFFTQQSIFLYIPSIYPSYTASIFAANSLARSLFAFAAVLLTRPMLETLSVRGGVSLLAGLTIVCAVGQVVLWKIGKKLRARSRFAV</sequence>
<dbReference type="Gene3D" id="1.20.1250.20">
    <property type="entry name" value="MFS general substrate transporter like domains"/>
    <property type="match status" value="1"/>
</dbReference>
<dbReference type="SUPFAM" id="SSF103473">
    <property type="entry name" value="MFS general substrate transporter"/>
    <property type="match status" value="1"/>
</dbReference>
<dbReference type="STRING" id="1664694.A0A0N1H457"/>
<name>A0A0N1H457_9EURO</name>
<reference evidence="7 8" key="1">
    <citation type="submission" date="2015-06" db="EMBL/GenBank/DDBJ databases">
        <title>Draft genome of the ant-associated black yeast Phialophora attae CBS 131958.</title>
        <authorList>
            <person name="Moreno L.F."/>
            <person name="Stielow B.J."/>
            <person name="de Hoog S."/>
            <person name="Vicente V.A."/>
            <person name="Weiss V.A."/>
            <person name="de Vries M."/>
            <person name="Cruz L.M."/>
            <person name="Souza E.M."/>
        </authorList>
    </citation>
    <scope>NUCLEOTIDE SEQUENCE [LARGE SCALE GENOMIC DNA]</scope>
    <source>
        <strain evidence="7 8">CBS 131958</strain>
    </source>
</reference>
<dbReference type="PANTHER" id="PTHR23502:SF23">
    <property type="entry name" value="FLUCONAZOLE RESISTANCE PROTEIN 1"/>
    <property type="match status" value="1"/>
</dbReference>
<dbReference type="GO" id="GO:1990961">
    <property type="term" value="P:xenobiotic detoxification by transmembrane export across the plasma membrane"/>
    <property type="evidence" value="ECO:0007669"/>
    <property type="project" value="TreeGrafter"/>
</dbReference>
<evidence type="ECO:0000313" key="8">
    <source>
        <dbReference type="Proteomes" id="UP000038010"/>
    </source>
</evidence>
<evidence type="ECO:0000256" key="4">
    <source>
        <dbReference type="ARBA" id="ARBA00023136"/>
    </source>
</evidence>
<keyword evidence="8" id="KW-1185">Reference proteome</keyword>
<dbReference type="VEuPathDB" id="FungiDB:AB675_11699"/>
<feature type="transmembrane region" description="Helical" evidence="5">
    <location>
        <begin position="510"/>
        <end position="532"/>
    </location>
</feature>
<feature type="transmembrane region" description="Helical" evidence="5">
    <location>
        <begin position="388"/>
        <end position="413"/>
    </location>
</feature>
<feature type="transmembrane region" description="Helical" evidence="5">
    <location>
        <begin position="197"/>
        <end position="220"/>
    </location>
</feature>
<feature type="transmembrane region" description="Helical" evidence="5">
    <location>
        <begin position="114"/>
        <end position="133"/>
    </location>
</feature>
<dbReference type="InterPro" id="IPR011701">
    <property type="entry name" value="MFS"/>
</dbReference>
<feature type="transmembrane region" description="Helical" evidence="5">
    <location>
        <begin position="75"/>
        <end position="94"/>
    </location>
</feature>
<dbReference type="PROSITE" id="PS50850">
    <property type="entry name" value="MFS"/>
    <property type="match status" value="1"/>
</dbReference>